<keyword evidence="3" id="KW-1185">Reference proteome</keyword>
<proteinExistence type="predicted"/>
<dbReference type="Proteomes" id="UP000321337">
    <property type="component" value="Unassembled WGS sequence"/>
</dbReference>
<protein>
    <recommendedName>
        <fullName evidence="1">NAD-dependent epimerase/dehydratase domain-containing protein</fullName>
    </recommendedName>
</protein>
<dbReference type="Pfam" id="PF01370">
    <property type="entry name" value="Epimerase"/>
    <property type="match status" value="1"/>
</dbReference>
<dbReference type="InterPro" id="IPR001509">
    <property type="entry name" value="Epimerase_deHydtase"/>
</dbReference>
<dbReference type="Gene3D" id="3.40.50.720">
    <property type="entry name" value="NAD(P)-binding Rossmann-like Domain"/>
    <property type="match status" value="1"/>
</dbReference>
<name>A0A512L6F4_9PROT</name>
<dbReference type="AlphaFoldDB" id="A0A512L6F4"/>
<evidence type="ECO:0000313" key="3">
    <source>
        <dbReference type="Proteomes" id="UP000321337"/>
    </source>
</evidence>
<reference evidence="2 3" key="1">
    <citation type="submission" date="2019-07" db="EMBL/GenBank/DDBJ databases">
        <title>Whole genome shotgun sequence of Thiobacillus plumbophilus NBRC 107929.</title>
        <authorList>
            <person name="Hosoyama A."/>
            <person name="Uohara A."/>
            <person name="Ohji S."/>
            <person name="Ichikawa N."/>
        </authorList>
    </citation>
    <scope>NUCLEOTIDE SEQUENCE [LARGE SCALE GENOMIC DNA]</scope>
    <source>
        <strain evidence="2 3">NBRC 107929</strain>
    </source>
</reference>
<evidence type="ECO:0000313" key="2">
    <source>
        <dbReference type="EMBL" id="GEP30066.1"/>
    </source>
</evidence>
<feature type="domain" description="NAD-dependent epimerase/dehydratase" evidence="1">
    <location>
        <begin position="2"/>
        <end position="132"/>
    </location>
</feature>
<sequence length="179" mass="19965">MLGTERLLRALQSFEVGQFIFSSSMLVHAPQPPGHLINENSPFEPKWDYPVSKLAAEEKILREHGQIPFAILRIAGVYDDRCHLPALAQQIARINERKLISHVFPGDSSHGQASIHMGDLLDGIGRLLSKRHELPDHLTLLLGEPETPCYAALQREIGMDKAHAAGNMTTGRAWRHDGR</sequence>
<comment type="caution">
    <text evidence="2">The sequence shown here is derived from an EMBL/GenBank/DDBJ whole genome shotgun (WGS) entry which is preliminary data.</text>
</comment>
<dbReference type="InterPro" id="IPR036291">
    <property type="entry name" value="NAD(P)-bd_dom_sf"/>
</dbReference>
<dbReference type="CDD" id="cd08946">
    <property type="entry name" value="SDR_e"/>
    <property type="match status" value="1"/>
</dbReference>
<accession>A0A512L6F4</accession>
<gene>
    <name evidence="2" type="ORF">TPL01_12040</name>
</gene>
<dbReference type="EMBL" id="BKAD01000011">
    <property type="protein sequence ID" value="GEP30066.1"/>
    <property type="molecule type" value="Genomic_DNA"/>
</dbReference>
<organism evidence="2 3">
    <name type="scientific">Sulfuriferula plumbiphila</name>
    <dbReference type="NCBI Taxonomy" id="171865"/>
    <lineage>
        <taxon>Bacteria</taxon>
        <taxon>Pseudomonadati</taxon>
        <taxon>Pseudomonadota</taxon>
        <taxon>Betaproteobacteria</taxon>
        <taxon>Nitrosomonadales</taxon>
        <taxon>Sulfuricellaceae</taxon>
        <taxon>Sulfuriferula</taxon>
    </lineage>
</organism>
<dbReference type="SUPFAM" id="SSF51735">
    <property type="entry name" value="NAD(P)-binding Rossmann-fold domains"/>
    <property type="match status" value="1"/>
</dbReference>
<evidence type="ECO:0000259" key="1">
    <source>
        <dbReference type="Pfam" id="PF01370"/>
    </source>
</evidence>